<dbReference type="InterPro" id="IPR036412">
    <property type="entry name" value="HAD-like_sf"/>
</dbReference>
<dbReference type="Proteomes" id="UP001299970">
    <property type="component" value="Unassembled WGS sequence"/>
</dbReference>
<dbReference type="Pfam" id="PF13242">
    <property type="entry name" value="Hydrolase_like"/>
    <property type="match status" value="1"/>
</dbReference>
<keyword evidence="2" id="KW-1185">Reference proteome</keyword>
<dbReference type="Gene3D" id="3.40.50.1000">
    <property type="entry name" value="HAD superfamily/HAD-like"/>
    <property type="match status" value="1"/>
</dbReference>
<dbReference type="InterPro" id="IPR050155">
    <property type="entry name" value="HAD-like_hydrolase_sf"/>
</dbReference>
<dbReference type="SFLD" id="SFLDS00003">
    <property type="entry name" value="Haloacid_Dehalogenase"/>
    <property type="match status" value="1"/>
</dbReference>
<protein>
    <submittedName>
        <fullName evidence="1">Haloacid dehalogenase-like hydrolase</fullName>
    </submittedName>
</protein>
<sequence>MVRLLMWDVDRTLLVGGGVGVEAYAAAFTAVTGLPWAGALVAAGRTDLEITPELFALHGIPDATPHIDGFFTRYASEFDARSHLMRVQGRLLPGVADVLAALHARPGVVQTLVTGNITAIGIAKVGVFGLEQYLDTTIGAYGDDHAVRSELVWRCRKRAEAAHGPFADEDVVVIGDTVHDVAAALTAGVMAVGVATGATPAAALTAAGAHHVLDDLGDVEEVVALLAG</sequence>
<evidence type="ECO:0000313" key="1">
    <source>
        <dbReference type="EMBL" id="MCH6170370.1"/>
    </source>
</evidence>
<dbReference type="PANTHER" id="PTHR43434:SF19">
    <property type="entry name" value="PHOSPHONOACETALDEHYDE HYDROLASE"/>
    <property type="match status" value="1"/>
</dbReference>
<dbReference type="RefSeq" id="WP_241041179.1">
    <property type="nucleotide sequence ID" value="NZ_JAKXMK010000032.1"/>
</dbReference>
<proteinExistence type="predicted"/>
<comment type="caution">
    <text evidence="1">The sequence shown here is derived from an EMBL/GenBank/DDBJ whole genome shotgun (WGS) entry which is preliminary data.</text>
</comment>
<dbReference type="Gene3D" id="1.10.150.240">
    <property type="entry name" value="Putative phosphatase, domain 2"/>
    <property type="match status" value="1"/>
</dbReference>
<organism evidence="1 2">
    <name type="scientific">Pseudonocardia alaniniphila</name>
    <dbReference type="NCBI Taxonomy" id="75291"/>
    <lineage>
        <taxon>Bacteria</taxon>
        <taxon>Bacillati</taxon>
        <taxon>Actinomycetota</taxon>
        <taxon>Actinomycetes</taxon>
        <taxon>Pseudonocardiales</taxon>
        <taxon>Pseudonocardiaceae</taxon>
        <taxon>Pseudonocardia</taxon>
    </lineage>
</organism>
<gene>
    <name evidence="1" type="ORF">MMF94_32110</name>
</gene>
<dbReference type="InterPro" id="IPR023214">
    <property type="entry name" value="HAD_sf"/>
</dbReference>
<name>A0ABS9TPA7_9PSEU</name>
<reference evidence="1 2" key="1">
    <citation type="submission" date="2022-03" db="EMBL/GenBank/DDBJ databases">
        <title>Pseudonocardia alaer sp. nov., a novel actinomycete isolated from reed forest soil.</title>
        <authorList>
            <person name="Wang L."/>
        </authorList>
    </citation>
    <scope>NUCLEOTIDE SEQUENCE [LARGE SCALE GENOMIC DNA]</scope>
    <source>
        <strain evidence="1 2">Y-16303</strain>
    </source>
</reference>
<evidence type="ECO:0000313" key="2">
    <source>
        <dbReference type="Proteomes" id="UP001299970"/>
    </source>
</evidence>
<dbReference type="SUPFAM" id="SSF56784">
    <property type="entry name" value="HAD-like"/>
    <property type="match status" value="1"/>
</dbReference>
<dbReference type="SFLD" id="SFLDG01129">
    <property type="entry name" value="C1.5:_HAD__Beta-PGM__Phosphata"/>
    <property type="match status" value="1"/>
</dbReference>
<accession>A0ABS9TPA7</accession>
<dbReference type="PANTHER" id="PTHR43434">
    <property type="entry name" value="PHOSPHOGLYCOLATE PHOSPHATASE"/>
    <property type="match status" value="1"/>
</dbReference>
<dbReference type="InterPro" id="IPR023198">
    <property type="entry name" value="PGP-like_dom2"/>
</dbReference>
<dbReference type="EMBL" id="JAKXMK010000032">
    <property type="protein sequence ID" value="MCH6170370.1"/>
    <property type="molecule type" value="Genomic_DNA"/>
</dbReference>